<evidence type="ECO:0000313" key="1">
    <source>
        <dbReference type="EMBL" id="QNI34529.1"/>
    </source>
</evidence>
<dbReference type="KEGG" id="adin:H7849_11900"/>
<dbReference type="AlphaFoldDB" id="A0A7G8BPQ9"/>
<keyword evidence="2" id="KW-1185">Reference proteome</keyword>
<sequence>MGAFVPTMPAGTLNVALSNFAKEFRNNALVGERFAPRVPVARQSYQYVIWNRDNMRVPGSTLRAPGDKPGSVRRDYSTAPYMCQSHALDGSVPFESEAYGLGLGFSTKKQLTQQLIDVINLDREVRIANLLLNTTNFPNGVTLSGTSMWDAYPSTPETGTDGSHPIVVVDAYKAILRQAGIQDSQMCLLLSDPVFVKLRNHPDLIDRFKFTNPQGAISLNQLSSAFGVEVIVASAIQLDKGNNASWVWGNNALLAYTQAAPTMDDVSCAKTFVWAGGNDGQGGTIPGPMNTVDGYGVLEWIDPHQSAKKYWASVDWYYGLQVTAVETAIPILNAVAAPTMGAIPSDVEG</sequence>
<reference evidence="1 2" key="1">
    <citation type="submission" date="2020-08" db="EMBL/GenBank/DDBJ databases">
        <title>Edaphobacter telluris sp. nov. and Acidobacterium dinghuensis sp. nov., two acidobacteria isolated from forest soil.</title>
        <authorList>
            <person name="Fu J."/>
            <person name="Qiu L."/>
        </authorList>
    </citation>
    <scope>NUCLEOTIDE SEQUENCE [LARGE SCALE GENOMIC DNA]</scope>
    <source>
        <strain evidence="1">4Y35</strain>
    </source>
</reference>
<dbReference type="EMBL" id="CP060394">
    <property type="protein sequence ID" value="QNI34529.1"/>
    <property type="molecule type" value="Genomic_DNA"/>
</dbReference>
<protein>
    <recommendedName>
        <fullName evidence="3">Major capsid protein</fullName>
    </recommendedName>
</protein>
<organism evidence="1 2">
    <name type="scientific">Alloacidobacterium dinghuense</name>
    <dbReference type="NCBI Taxonomy" id="2763107"/>
    <lineage>
        <taxon>Bacteria</taxon>
        <taxon>Pseudomonadati</taxon>
        <taxon>Acidobacteriota</taxon>
        <taxon>Terriglobia</taxon>
        <taxon>Terriglobales</taxon>
        <taxon>Acidobacteriaceae</taxon>
        <taxon>Alloacidobacterium</taxon>
    </lineage>
</organism>
<gene>
    <name evidence="1" type="ORF">H7849_11900</name>
</gene>
<dbReference type="InterPro" id="IPR053738">
    <property type="entry name" value="Lambda_capsid_assembly"/>
</dbReference>
<proteinExistence type="predicted"/>
<name>A0A7G8BPQ9_9BACT</name>
<dbReference type="Gene3D" id="3.90.1690.10">
    <property type="entry name" value="phage-related protein like domain"/>
    <property type="match status" value="1"/>
</dbReference>
<accession>A0A7G8BPQ9</accession>
<evidence type="ECO:0008006" key="3">
    <source>
        <dbReference type="Google" id="ProtNLM"/>
    </source>
</evidence>
<dbReference type="RefSeq" id="WP_186746763.1">
    <property type="nucleotide sequence ID" value="NZ_CP060394.1"/>
</dbReference>
<dbReference type="Proteomes" id="UP000515312">
    <property type="component" value="Chromosome"/>
</dbReference>
<evidence type="ECO:0000313" key="2">
    <source>
        <dbReference type="Proteomes" id="UP000515312"/>
    </source>
</evidence>